<feature type="region of interest" description="Disordered" evidence="1">
    <location>
        <begin position="44"/>
        <end position="67"/>
    </location>
</feature>
<organism evidence="2 3">
    <name type="scientific">Araneus ventricosus</name>
    <name type="common">Orbweaver spider</name>
    <name type="synonym">Epeira ventricosa</name>
    <dbReference type="NCBI Taxonomy" id="182803"/>
    <lineage>
        <taxon>Eukaryota</taxon>
        <taxon>Metazoa</taxon>
        <taxon>Ecdysozoa</taxon>
        <taxon>Arthropoda</taxon>
        <taxon>Chelicerata</taxon>
        <taxon>Arachnida</taxon>
        <taxon>Araneae</taxon>
        <taxon>Araneomorphae</taxon>
        <taxon>Entelegynae</taxon>
        <taxon>Araneoidea</taxon>
        <taxon>Araneidae</taxon>
        <taxon>Araneus</taxon>
    </lineage>
</organism>
<keyword evidence="3" id="KW-1185">Reference proteome</keyword>
<comment type="caution">
    <text evidence="2">The sequence shown here is derived from an EMBL/GenBank/DDBJ whole genome shotgun (WGS) entry which is preliminary data.</text>
</comment>
<evidence type="ECO:0000313" key="3">
    <source>
        <dbReference type="Proteomes" id="UP000499080"/>
    </source>
</evidence>
<sequence length="97" mass="11384">MRTSKNPAFLTVLNSSTANGSRTHLHQTGENRARWFRRGFQRREQPHPANRCYQDHRSGTGARRDRRYQARDNGSLAVRQSLRHEILRLLLKGQYLV</sequence>
<protein>
    <submittedName>
        <fullName evidence="2">Uncharacterized protein</fullName>
    </submittedName>
</protein>
<dbReference type="EMBL" id="BGPR01248038">
    <property type="protein sequence ID" value="GBM32772.1"/>
    <property type="molecule type" value="Genomic_DNA"/>
</dbReference>
<evidence type="ECO:0000256" key="1">
    <source>
        <dbReference type="SAM" id="MobiDB-lite"/>
    </source>
</evidence>
<dbReference type="Proteomes" id="UP000499080">
    <property type="component" value="Unassembled WGS sequence"/>
</dbReference>
<gene>
    <name evidence="2" type="ORF">AVEN_105556_1</name>
</gene>
<proteinExistence type="predicted"/>
<evidence type="ECO:0000313" key="2">
    <source>
        <dbReference type="EMBL" id="GBM32772.1"/>
    </source>
</evidence>
<reference evidence="2 3" key="1">
    <citation type="journal article" date="2019" name="Sci. Rep.">
        <title>Orb-weaving spider Araneus ventricosus genome elucidates the spidroin gene catalogue.</title>
        <authorList>
            <person name="Kono N."/>
            <person name="Nakamura H."/>
            <person name="Ohtoshi R."/>
            <person name="Moran D.A.P."/>
            <person name="Shinohara A."/>
            <person name="Yoshida Y."/>
            <person name="Fujiwara M."/>
            <person name="Mori M."/>
            <person name="Tomita M."/>
            <person name="Arakawa K."/>
        </authorList>
    </citation>
    <scope>NUCLEOTIDE SEQUENCE [LARGE SCALE GENOMIC DNA]</scope>
</reference>
<dbReference type="AlphaFoldDB" id="A0A4Y2EU38"/>
<accession>A0A4Y2EU38</accession>
<name>A0A4Y2EU38_ARAVE</name>